<dbReference type="CDD" id="cd00267">
    <property type="entry name" value="ABC_ATPase"/>
    <property type="match status" value="1"/>
</dbReference>
<dbReference type="RefSeq" id="WP_167060639.1">
    <property type="nucleotide sequence ID" value="NZ_JAAOZR010000024.1"/>
</dbReference>
<dbReference type="SUPFAM" id="SSF52540">
    <property type="entry name" value="P-loop containing nucleoside triphosphate hydrolases"/>
    <property type="match status" value="1"/>
</dbReference>
<evidence type="ECO:0000313" key="4">
    <source>
        <dbReference type="EMBL" id="MBP1963512.1"/>
    </source>
</evidence>
<dbReference type="PANTHER" id="PTHR43158">
    <property type="entry name" value="SKFA PEPTIDE EXPORT ATP-BINDING PROTEIN SKFE"/>
    <property type="match status" value="1"/>
</dbReference>
<dbReference type="InterPro" id="IPR017871">
    <property type="entry name" value="ABC_transporter-like_CS"/>
</dbReference>
<keyword evidence="5" id="KW-1185">Reference proteome</keyword>
<dbReference type="Pfam" id="PF00005">
    <property type="entry name" value="ABC_tran"/>
    <property type="match status" value="1"/>
</dbReference>
<dbReference type="SMART" id="SM00382">
    <property type="entry name" value="AAA"/>
    <property type="match status" value="1"/>
</dbReference>
<dbReference type="Proteomes" id="UP001519344">
    <property type="component" value="Unassembled WGS sequence"/>
</dbReference>
<dbReference type="InterPro" id="IPR003439">
    <property type="entry name" value="ABC_transporter-like_ATP-bd"/>
</dbReference>
<gene>
    <name evidence="4" type="ORF">J2Z65_002731</name>
</gene>
<reference evidence="4 5" key="1">
    <citation type="submission" date="2021-03" db="EMBL/GenBank/DDBJ databases">
        <title>Genomic Encyclopedia of Type Strains, Phase IV (KMG-IV): sequencing the most valuable type-strain genomes for metagenomic binning, comparative biology and taxonomic classification.</title>
        <authorList>
            <person name="Goeker M."/>
        </authorList>
    </citation>
    <scope>NUCLEOTIDE SEQUENCE [LARGE SCALE GENOMIC DNA]</scope>
    <source>
        <strain evidence="4 5">DSM 24950</strain>
    </source>
</reference>
<name>A0ABS4HXW7_9BACL</name>
<evidence type="ECO:0000313" key="5">
    <source>
        <dbReference type="Proteomes" id="UP001519344"/>
    </source>
</evidence>
<dbReference type="PROSITE" id="PS00211">
    <property type="entry name" value="ABC_TRANSPORTER_1"/>
    <property type="match status" value="1"/>
</dbReference>
<protein>
    <submittedName>
        <fullName evidence="4">Iron complex transport system ATP-binding protein</fullName>
    </submittedName>
</protein>
<evidence type="ECO:0000256" key="2">
    <source>
        <dbReference type="ARBA" id="ARBA00022840"/>
    </source>
</evidence>
<comment type="caution">
    <text evidence="4">The sequence shown here is derived from an EMBL/GenBank/DDBJ whole genome shotgun (WGS) entry which is preliminary data.</text>
</comment>
<dbReference type="InterPro" id="IPR027417">
    <property type="entry name" value="P-loop_NTPase"/>
</dbReference>
<keyword evidence="1" id="KW-0547">Nucleotide-binding</keyword>
<dbReference type="GO" id="GO:0005524">
    <property type="term" value="F:ATP binding"/>
    <property type="evidence" value="ECO:0007669"/>
    <property type="project" value="UniProtKB-KW"/>
</dbReference>
<evidence type="ECO:0000256" key="1">
    <source>
        <dbReference type="ARBA" id="ARBA00022741"/>
    </source>
</evidence>
<proteinExistence type="predicted"/>
<dbReference type="EMBL" id="JAGGKV010000006">
    <property type="protein sequence ID" value="MBP1963512.1"/>
    <property type="molecule type" value="Genomic_DNA"/>
</dbReference>
<accession>A0ABS4HXW7</accession>
<dbReference type="PANTHER" id="PTHR43158:SF2">
    <property type="entry name" value="SKFA PEPTIDE EXPORT ATP-BINDING PROTEIN SKFE"/>
    <property type="match status" value="1"/>
</dbReference>
<sequence>MPIIEMDKVSWYRDNKTILNQVDWQVSPNEHWAVLGLNGSGKTTMLNMINGYIWPSQGQMSVLGHTFGTVDLRDLRKKIGWVSSSLQEKLYASDKTQHVVISGKHASIGLYEKPSEADFEQAGELMQRLNCMHLYDRTYQSCSQGEKQKLLIARALMASPKLLILDEATNGLDFLSREALLSSIQELAKGPDAPTLLFVTHHIEEILPVFNQTLLIRRGEVFAKGLSRDVLTSTSLSSFFETEVEVKWQRERPWLSIPANDGLKHDSK</sequence>
<dbReference type="PROSITE" id="PS50893">
    <property type="entry name" value="ABC_TRANSPORTER_2"/>
    <property type="match status" value="1"/>
</dbReference>
<keyword evidence="2 4" id="KW-0067">ATP-binding</keyword>
<evidence type="ECO:0000259" key="3">
    <source>
        <dbReference type="PROSITE" id="PS50893"/>
    </source>
</evidence>
<feature type="domain" description="ABC transporter" evidence="3">
    <location>
        <begin position="4"/>
        <end position="243"/>
    </location>
</feature>
<dbReference type="InterPro" id="IPR003593">
    <property type="entry name" value="AAA+_ATPase"/>
</dbReference>
<organism evidence="4 5">
    <name type="scientific">Paenibacillus aceris</name>
    <dbReference type="NCBI Taxonomy" id="869555"/>
    <lineage>
        <taxon>Bacteria</taxon>
        <taxon>Bacillati</taxon>
        <taxon>Bacillota</taxon>
        <taxon>Bacilli</taxon>
        <taxon>Bacillales</taxon>
        <taxon>Paenibacillaceae</taxon>
        <taxon>Paenibacillus</taxon>
    </lineage>
</organism>
<dbReference type="Gene3D" id="3.40.50.300">
    <property type="entry name" value="P-loop containing nucleotide triphosphate hydrolases"/>
    <property type="match status" value="1"/>
</dbReference>